<feature type="transmembrane region" description="Helical" evidence="18">
    <location>
        <begin position="316"/>
        <end position="336"/>
    </location>
</feature>
<dbReference type="AlphaFoldDB" id="A0A8T0W0S7"/>
<dbReference type="GO" id="GO:0004674">
    <property type="term" value="F:protein serine/threonine kinase activity"/>
    <property type="evidence" value="ECO:0007669"/>
    <property type="project" value="UniProtKB-KW"/>
</dbReference>
<dbReference type="InterPro" id="IPR013320">
    <property type="entry name" value="ConA-like_dom_sf"/>
</dbReference>
<dbReference type="Gene3D" id="3.30.200.20">
    <property type="entry name" value="Phosphorylase Kinase, domain 1"/>
    <property type="match status" value="1"/>
</dbReference>
<comment type="caution">
    <text evidence="20">The sequence shown here is derived from an EMBL/GenBank/DDBJ whole genome shotgun (WGS) entry which is preliminary data.</text>
</comment>
<evidence type="ECO:0000256" key="8">
    <source>
        <dbReference type="ARBA" id="ARBA00022729"/>
    </source>
</evidence>
<dbReference type="PROSITE" id="PS00107">
    <property type="entry name" value="PROTEIN_KINASE_ATP"/>
    <property type="match status" value="1"/>
</dbReference>
<dbReference type="PROSITE" id="PS50011">
    <property type="entry name" value="PROTEIN_KINASE_DOM"/>
    <property type="match status" value="1"/>
</dbReference>
<dbReference type="PROSITE" id="PS00109">
    <property type="entry name" value="PROTEIN_KINASE_TYR"/>
    <property type="match status" value="1"/>
</dbReference>
<dbReference type="SUPFAM" id="SSF56112">
    <property type="entry name" value="Protein kinase-like (PK-like)"/>
    <property type="match status" value="1"/>
</dbReference>
<comment type="subcellular location">
    <subcellularLocation>
        <location evidence="1">Cell membrane</location>
        <topology evidence="1">Single-pass type I membrane protein</topology>
    </subcellularLocation>
</comment>
<evidence type="ECO:0000256" key="17">
    <source>
        <dbReference type="SAM" id="MobiDB-lite"/>
    </source>
</evidence>
<evidence type="ECO:0000259" key="19">
    <source>
        <dbReference type="PROSITE" id="PS50011"/>
    </source>
</evidence>
<keyword evidence="14" id="KW-0675">Receptor</keyword>
<dbReference type="InterPro" id="IPR008266">
    <property type="entry name" value="Tyr_kinase_AS"/>
</dbReference>
<feature type="binding site" evidence="16">
    <location>
        <position position="413"/>
    </location>
    <ligand>
        <name>ATP</name>
        <dbReference type="ChEBI" id="CHEBI:30616"/>
    </ligand>
</feature>
<evidence type="ECO:0000256" key="18">
    <source>
        <dbReference type="SAM" id="Phobius"/>
    </source>
</evidence>
<sequence>MLIHVFVSSAVQSPNTMGMFTVFFPHQVLIFMKSFWLCYLLLSTQYLLQTSSLSFNFDFSQPGHIQNINFLGDASFNTSNPLIELTKSNRSAGLDNSIGRASYAQPVTIWNDVTGEVATFTTTFSFRIETKNINNGNNGDGMAFFLGHYPSSIPSASAGANLALFSTGATSTGATGDNRVVAVEFDTYMNAEYMDNSNNHIGIDVNSLISKNSTDTNVPGKNLTSGLLMTCRIAYDSSKELLAADLQIGDTSYHVEASADLRQLLPSQVAIGFSGATGIAQELHRVLSWSFNSTLVRSPTPAPENGHGSRNFMSKVPWRIVGPIIGVLTVVAALFVCLRKPWTRKKPASSQERDERQEPILKDSPANVPRPFSYRELAKATNNFAAQSKLGEGGYAVVYKGQLKNPNRLVAIKNFKLVRQSATERRKAFEDEIKVIIKVRQRHLVELVGWCIDEEKDIVSLVYELVSEGSLHEHLHKGRSWLSWPSRHQIILDLGCALRYLHGECTECILHGDISASNILLDEKHGTKLADFGLARLMDHAMELKTTCNLAGTPGYIDPDFVNIGKRSRESDVYGFGIVLLETVTGRSPAAAAAAAAGDLVSPLLKWAWGIQRSSTILDAADPRLRDECTSDQQDQMERVLQVALWCAHTEPTQRPSINEAMRALESRDVAIPRLPPPGFVARPSNLVLDDMSCETSDSVISPASSRA</sequence>
<keyword evidence="5" id="KW-1003">Cell membrane</keyword>
<evidence type="ECO:0000256" key="9">
    <source>
        <dbReference type="ARBA" id="ARBA00022734"/>
    </source>
</evidence>
<dbReference type="InterPro" id="IPR050528">
    <property type="entry name" value="L-type_Lectin-RKs"/>
</dbReference>
<evidence type="ECO:0000256" key="7">
    <source>
        <dbReference type="ARBA" id="ARBA00022692"/>
    </source>
</evidence>
<dbReference type="PROSITE" id="PS00307">
    <property type="entry name" value="LECTIN_LEGUME_BETA"/>
    <property type="match status" value="1"/>
</dbReference>
<evidence type="ECO:0000256" key="14">
    <source>
        <dbReference type="ARBA" id="ARBA00023170"/>
    </source>
</evidence>
<feature type="transmembrane region" description="Helical" evidence="18">
    <location>
        <begin position="20"/>
        <end position="42"/>
    </location>
</feature>
<name>A0A8T0W0S7_PANVG</name>
<dbReference type="InterPro" id="IPR001220">
    <property type="entry name" value="Legume_lectin_dom"/>
</dbReference>
<feature type="compositionally biased region" description="Basic and acidic residues" evidence="17">
    <location>
        <begin position="351"/>
        <end position="361"/>
    </location>
</feature>
<gene>
    <name evidence="20" type="ORF">PVAP13_2KG286500</name>
</gene>
<dbReference type="GO" id="GO:0030246">
    <property type="term" value="F:carbohydrate binding"/>
    <property type="evidence" value="ECO:0007669"/>
    <property type="project" value="UniProtKB-KW"/>
</dbReference>
<keyword evidence="13 18" id="KW-0472">Membrane</keyword>
<evidence type="ECO:0000256" key="1">
    <source>
        <dbReference type="ARBA" id="ARBA00004251"/>
    </source>
</evidence>
<evidence type="ECO:0000256" key="11">
    <source>
        <dbReference type="ARBA" id="ARBA00022840"/>
    </source>
</evidence>
<keyword evidence="6" id="KW-0418">Kinase</keyword>
<dbReference type="Gene3D" id="1.10.510.10">
    <property type="entry name" value="Transferase(Phosphotransferase) domain 1"/>
    <property type="match status" value="1"/>
</dbReference>
<dbReference type="Pfam" id="PF00139">
    <property type="entry name" value="Lectin_legB"/>
    <property type="match status" value="1"/>
</dbReference>
<reference evidence="20" key="1">
    <citation type="submission" date="2020-05" db="EMBL/GenBank/DDBJ databases">
        <title>WGS assembly of Panicum virgatum.</title>
        <authorList>
            <person name="Lovell J.T."/>
            <person name="Jenkins J."/>
            <person name="Shu S."/>
            <person name="Juenger T.E."/>
            <person name="Schmutz J."/>
        </authorList>
    </citation>
    <scope>NUCLEOTIDE SEQUENCE</scope>
    <source>
        <strain evidence="20">AP13</strain>
    </source>
</reference>
<organism evidence="20 21">
    <name type="scientific">Panicum virgatum</name>
    <name type="common">Blackwell switchgrass</name>
    <dbReference type="NCBI Taxonomy" id="38727"/>
    <lineage>
        <taxon>Eukaryota</taxon>
        <taxon>Viridiplantae</taxon>
        <taxon>Streptophyta</taxon>
        <taxon>Embryophyta</taxon>
        <taxon>Tracheophyta</taxon>
        <taxon>Spermatophyta</taxon>
        <taxon>Magnoliopsida</taxon>
        <taxon>Liliopsida</taxon>
        <taxon>Poales</taxon>
        <taxon>Poaceae</taxon>
        <taxon>PACMAD clade</taxon>
        <taxon>Panicoideae</taxon>
        <taxon>Panicodae</taxon>
        <taxon>Paniceae</taxon>
        <taxon>Panicinae</taxon>
        <taxon>Panicum</taxon>
        <taxon>Panicum sect. Hiantes</taxon>
    </lineage>
</organism>
<keyword evidence="9" id="KW-0430">Lectin</keyword>
<dbReference type="EC" id="2.7.11.1" evidence="4"/>
<dbReference type="GO" id="GO:0005886">
    <property type="term" value="C:plasma membrane"/>
    <property type="evidence" value="ECO:0007669"/>
    <property type="project" value="UniProtKB-SubCell"/>
</dbReference>
<dbReference type="Gene3D" id="2.60.120.200">
    <property type="match status" value="2"/>
</dbReference>
<keyword evidence="12 18" id="KW-1133">Transmembrane helix</keyword>
<keyword evidence="8" id="KW-0732">Signal</keyword>
<evidence type="ECO:0000256" key="6">
    <source>
        <dbReference type="ARBA" id="ARBA00022527"/>
    </source>
</evidence>
<protein>
    <recommendedName>
        <fullName evidence="4">non-specific serine/threonine protein kinase</fullName>
        <ecNumber evidence="4">2.7.11.1</ecNumber>
    </recommendedName>
</protein>
<keyword evidence="10 16" id="KW-0547">Nucleotide-binding</keyword>
<keyword evidence="6" id="KW-0723">Serine/threonine-protein kinase</keyword>
<dbReference type="InterPro" id="IPR017441">
    <property type="entry name" value="Protein_kinase_ATP_BS"/>
</dbReference>
<feature type="region of interest" description="Disordered" evidence="17">
    <location>
        <begin position="346"/>
        <end position="368"/>
    </location>
</feature>
<comment type="similarity">
    <text evidence="3">In the C-terminal section; belongs to the protein kinase superfamily. Ser/Thr protein kinase family.</text>
</comment>
<evidence type="ECO:0000256" key="10">
    <source>
        <dbReference type="ARBA" id="ARBA00022741"/>
    </source>
</evidence>
<evidence type="ECO:0000256" key="15">
    <source>
        <dbReference type="ARBA" id="ARBA00023180"/>
    </source>
</evidence>
<keyword evidence="21" id="KW-1185">Reference proteome</keyword>
<evidence type="ECO:0000256" key="12">
    <source>
        <dbReference type="ARBA" id="ARBA00022989"/>
    </source>
</evidence>
<evidence type="ECO:0000313" key="20">
    <source>
        <dbReference type="EMBL" id="KAG2642901.1"/>
    </source>
</evidence>
<evidence type="ECO:0000256" key="3">
    <source>
        <dbReference type="ARBA" id="ARBA00010217"/>
    </source>
</evidence>
<evidence type="ECO:0000256" key="2">
    <source>
        <dbReference type="ARBA" id="ARBA00008536"/>
    </source>
</evidence>
<evidence type="ECO:0000256" key="5">
    <source>
        <dbReference type="ARBA" id="ARBA00022475"/>
    </source>
</evidence>
<feature type="domain" description="Protein kinase" evidence="19">
    <location>
        <begin position="384"/>
        <end position="675"/>
    </location>
</feature>
<dbReference type="GO" id="GO:0005524">
    <property type="term" value="F:ATP binding"/>
    <property type="evidence" value="ECO:0007669"/>
    <property type="project" value="UniProtKB-UniRule"/>
</dbReference>
<dbReference type="GO" id="GO:0002229">
    <property type="term" value="P:defense response to oomycetes"/>
    <property type="evidence" value="ECO:0007669"/>
    <property type="project" value="UniProtKB-ARBA"/>
</dbReference>
<dbReference type="InterPro" id="IPR019825">
    <property type="entry name" value="Lectin_legB_Mn/Ca_BS"/>
</dbReference>
<evidence type="ECO:0000256" key="4">
    <source>
        <dbReference type="ARBA" id="ARBA00012513"/>
    </source>
</evidence>
<dbReference type="InterPro" id="IPR000719">
    <property type="entry name" value="Prot_kinase_dom"/>
</dbReference>
<keyword evidence="15" id="KW-0325">Glycoprotein</keyword>
<dbReference type="PANTHER" id="PTHR27007">
    <property type="match status" value="1"/>
</dbReference>
<keyword evidence="11 16" id="KW-0067">ATP-binding</keyword>
<keyword evidence="6" id="KW-0808">Transferase</keyword>
<dbReference type="Pfam" id="PF00069">
    <property type="entry name" value="Pkinase"/>
    <property type="match status" value="1"/>
</dbReference>
<dbReference type="FunFam" id="1.10.510.10:FF:000240">
    <property type="entry name" value="Lectin-domain containing receptor kinase A4.3"/>
    <property type="match status" value="1"/>
</dbReference>
<evidence type="ECO:0000313" key="21">
    <source>
        <dbReference type="Proteomes" id="UP000823388"/>
    </source>
</evidence>
<evidence type="ECO:0000256" key="16">
    <source>
        <dbReference type="PROSITE-ProRule" id="PRU10141"/>
    </source>
</evidence>
<dbReference type="CDD" id="cd06899">
    <property type="entry name" value="lectin_legume_LecRK_Arcelin_ConA"/>
    <property type="match status" value="1"/>
</dbReference>
<proteinExistence type="inferred from homology"/>
<dbReference type="Proteomes" id="UP000823388">
    <property type="component" value="Chromosome 2K"/>
</dbReference>
<comment type="similarity">
    <text evidence="2">In the N-terminal section; belongs to the leguminous lectin family.</text>
</comment>
<dbReference type="InterPro" id="IPR011009">
    <property type="entry name" value="Kinase-like_dom_sf"/>
</dbReference>
<evidence type="ECO:0000256" key="13">
    <source>
        <dbReference type="ARBA" id="ARBA00023136"/>
    </source>
</evidence>
<accession>A0A8T0W0S7</accession>
<dbReference type="EMBL" id="CM029039">
    <property type="protein sequence ID" value="KAG2642901.1"/>
    <property type="molecule type" value="Genomic_DNA"/>
</dbReference>
<dbReference type="SUPFAM" id="SSF49899">
    <property type="entry name" value="Concanavalin A-like lectins/glucanases"/>
    <property type="match status" value="1"/>
</dbReference>
<keyword evidence="7 18" id="KW-0812">Transmembrane</keyword>